<reference evidence="2" key="1">
    <citation type="submission" date="2016-11" db="UniProtKB">
        <authorList>
            <consortium name="WormBaseParasite"/>
        </authorList>
    </citation>
    <scope>IDENTIFICATION</scope>
</reference>
<protein>
    <submittedName>
        <fullName evidence="2">Uncharacterized protein</fullName>
    </submittedName>
</protein>
<evidence type="ECO:0000313" key="2">
    <source>
        <dbReference type="WBParaSite" id="Hba_09642"/>
    </source>
</evidence>
<proteinExistence type="predicted"/>
<name>A0A1I7WWR2_HETBA</name>
<dbReference type="AlphaFoldDB" id="A0A1I7WWR2"/>
<accession>A0A1I7WWR2</accession>
<dbReference type="Proteomes" id="UP000095283">
    <property type="component" value="Unplaced"/>
</dbReference>
<organism evidence="1 2">
    <name type="scientific">Heterorhabditis bacteriophora</name>
    <name type="common">Entomopathogenic nematode worm</name>
    <dbReference type="NCBI Taxonomy" id="37862"/>
    <lineage>
        <taxon>Eukaryota</taxon>
        <taxon>Metazoa</taxon>
        <taxon>Ecdysozoa</taxon>
        <taxon>Nematoda</taxon>
        <taxon>Chromadorea</taxon>
        <taxon>Rhabditida</taxon>
        <taxon>Rhabditina</taxon>
        <taxon>Rhabditomorpha</taxon>
        <taxon>Strongyloidea</taxon>
        <taxon>Heterorhabditidae</taxon>
        <taxon>Heterorhabditis</taxon>
    </lineage>
</organism>
<dbReference type="WBParaSite" id="Hba_09642">
    <property type="protein sequence ID" value="Hba_09642"/>
    <property type="gene ID" value="Hba_09642"/>
</dbReference>
<sequence length="216" mass="25419">MSSNIHGCFLRPLMFTLKKLPTVLTIVRWVNGENFLICKKQLCRKCLKPYANAEPIVPYITRCEKCKEGYHSSLLPMNTTMETEVQELYTQTSILKVVLYRYFLPHFQVIQFIFHQLSLLFTSNDNTRAKLFDRFCERIFPPLQMVADKLLGCLEINHHFTKGLFPIFVWARQCFDSRYFWILLMRSCHCLIPLYTLIAFTIIDSSALTGLEREVE</sequence>
<keyword evidence="1" id="KW-1185">Reference proteome</keyword>
<evidence type="ECO:0000313" key="1">
    <source>
        <dbReference type="Proteomes" id="UP000095283"/>
    </source>
</evidence>